<name>A0A2P4SYL9_BAMTH</name>
<evidence type="ECO:0000313" key="2">
    <source>
        <dbReference type="EMBL" id="POI29217.1"/>
    </source>
</evidence>
<dbReference type="AlphaFoldDB" id="A0A2P4SYL9"/>
<gene>
    <name evidence="2" type="ORF">CIB84_007033</name>
</gene>
<proteinExistence type="predicted"/>
<reference evidence="2 3" key="1">
    <citation type="submission" date="2018-01" db="EMBL/GenBank/DDBJ databases">
        <title>Comparison of the Chinese Bamboo Partridge and Red Junglefowl genome sequences highlights the importance of demography in genome evolution.</title>
        <authorList>
            <person name="Tiley G.P."/>
            <person name="Kimball R.T."/>
            <person name="Braun E.L."/>
            <person name="Burleigh J.G."/>
        </authorList>
    </citation>
    <scope>NUCLEOTIDE SEQUENCE [LARGE SCALE GENOMIC DNA]</scope>
    <source>
        <strain evidence="2">RTK389</strain>
        <tissue evidence="2">Blood</tissue>
    </source>
</reference>
<feature type="region of interest" description="Disordered" evidence="1">
    <location>
        <begin position="189"/>
        <end position="227"/>
    </location>
</feature>
<sequence length="227" mass="23991">MPSQGLRSRAAGSCRGPPGSFLTPRRKETARAEPSRPRSSREGSPESCFFPPFLPAPRDGKRQSRETRQTHPRYQSPALHPVPARPGRTTAPLPQYLTVRAGREPPAPLCGALRGSAPPALLRRGGRGGLRSSRYRPPAREGAAAAQGCAIGAGAIERPLRPARPSALRDGSWVWADAARSSLEVKRTYPGGAAERVNLPVPGAGLSPGRRAGSRPGAKGGSRRPVC</sequence>
<organism evidence="2 3">
    <name type="scientific">Bambusicola thoracicus</name>
    <name type="common">Chinese bamboo-partridge</name>
    <name type="synonym">Perdix thoracica</name>
    <dbReference type="NCBI Taxonomy" id="9083"/>
    <lineage>
        <taxon>Eukaryota</taxon>
        <taxon>Metazoa</taxon>
        <taxon>Chordata</taxon>
        <taxon>Craniata</taxon>
        <taxon>Vertebrata</taxon>
        <taxon>Euteleostomi</taxon>
        <taxon>Archelosauria</taxon>
        <taxon>Archosauria</taxon>
        <taxon>Dinosauria</taxon>
        <taxon>Saurischia</taxon>
        <taxon>Theropoda</taxon>
        <taxon>Coelurosauria</taxon>
        <taxon>Aves</taxon>
        <taxon>Neognathae</taxon>
        <taxon>Galloanserae</taxon>
        <taxon>Galliformes</taxon>
        <taxon>Phasianidae</taxon>
        <taxon>Perdicinae</taxon>
        <taxon>Bambusicola</taxon>
    </lineage>
</organism>
<feature type="compositionally biased region" description="Basic and acidic residues" evidence="1">
    <location>
        <begin position="25"/>
        <end position="44"/>
    </location>
</feature>
<dbReference type="Proteomes" id="UP000237246">
    <property type="component" value="Unassembled WGS sequence"/>
</dbReference>
<protein>
    <submittedName>
        <fullName evidence="2">Uncharacterized protein</fullName>
    </submittedName>
</protein>
<feature type="region of interest" description="Disordered" evidence="1">
    <location>
        <begin position="107"/>
        <end position="141"/>
    </location>
</feature>
<feature type="region of interest" description="Disordered" evidence="1">
    <location>
        <begin position="1"/>
        <end position="94"/>
    </location>
</feature>
<keyword evidence="3" id="KW-1185">Reference proteome</keyword>
<accession>A0A2P4SYL9</accession>
<comment type="caution">
    <text evidence="2">The sequence shown here is derived from an EMBL/GenBank/DDBJ whole genome shotgun (WGS) entry which is preliminary data.</text>
</comment>
<evidence type="ECO:0000256" key="1">
    <source>
        <dbReference type="SAM" id="MobiDB-lite"/>
    </source>
</evidence>
<evidence type="ECO:0000313" key="3">
    <source>
        <dbReference type="Proteomes" id="UP000237246"/>
    </source>
</evidence>
<dbReference type="EMBL" id="PPHD01016163">
    <property type="protein sequence ID" value="POI29217.1"/>
    <property type="molecule type" value="Genomic_DNA"/>
</dbReference>
<feature type="compositionally biased region" description="Basic and acidic residues" evidence="1">
    <location>
        <begin position="58"/>
        <end position="69"/>
    </location>
</feature>